<dbReference type="Pfam" id="PF00817">
    <property type="entry name" value="IMS"/>
    <property type="match status" value="1"/>
</dbReference>
<dbReference type="GO" id="GO:0005829">
    <property type="term" value="C:cytosol"/>
    <property type="evidence" value="ECO:0007669"/>
    <property type="project" value="TreeGrafter"/>
</dbReference>
<dbReference type="GO" id="GO:0003887">
    <property type="term" value="F:DNA-directed DNA polymerase activity"/>
    <property type="evidence" value="ECO:0007669"/>
    <property type="project" value="UniProtKB-UniRule"/>
</dbReference>
<dbReference type="GO" id="GO:0003684">
    <property type="term" value="F:damaged DNA binding"/>
    <property type="evidence" value="ECO:0007669"/>
    <property type="project" value="InterPro"/>
</dbReference>
<dbReference type="InterPro" id="IPR017961">
    <property type="entry name" value="DNA_pol_Y-fam_little_finger"/>
</dbReference>
<keyword evidence="3" id="KW-0963">Cytoplasm</keyword>
<dbReference type="Gene3D" id="3.30.1490.100">
    <property type="entry name" value="DNA polymerase, Y-family, little finger domain"/>
    <property type="match status" value="1"/>
</dbReference>
<proteinExistence type="inferred from homology"/>
<organism evidence="5 6">
    <name type="scientific">Anaerococcus tetradius</name>
    <dbReference type="NCBI Taxonomy" id="33036"/>
    <lineage>
        <taxon>Bacteria</taxon>
        <taxon>Bacillati</taxon>
        <taxon>Bacillota</taxon>
        <taxon>Tissierellia</taxon>
        <taxon>Tissierellales</taxon>
        <taxon>Peptoniphilaceae</taxon>
        <taxon>Anaerococcus</taxon>
    </lineage>
</organism>
<gene>
    <name evidence="3" type="primary">dinB</name>
    <name evidence="5" type="ORF">HMPREF3200_01623</name>
</gene>
<dbReference type="GO" id="GO:0006261">
    <property type="term" value="P:DNA-templated DNA replication"/>
    <property type="evidence" value="ECO:0007669"/>
    <property type="project" value="UniProtKB-UniRule"/>
</dbReference>
<dbReference type="PATRIC" id="fig|33036.3.peg.1606"/>
<comment type="similarity">
    <text evidence="1 3">Belongs to the DNA polymerase type-Y family.</text>
</comment>
<keyword evidence="3" id="KW-0234">DNA repair</keyword>
<dbReference type="GO" id="GO:0042276">
    <property type="term" value="P:error-prone translesion synthesis"/>
    <property type="evidence" value="ECO:0007669"/>
    <property type="project" value="TreeGrafter"/>
</dbReference>
<dbReference type="OrthoDB" id="9808813at2"/>
<dbReference type="InterPro" id="IPR050116">
    <property type="entry name" value="DNA_polymerase-Y"/>
</dbReference>
<dbReference type="RefSeq" id="WP_060929779.1">
    <property type="nucleotide sequence ID" value="NZ_KQ955289.1"/>
</dbReference>
<accession>A0A133KAX5</accession>
<keyword evidence="3" id="KW-0239">DNA-directed DNA polymerase</keyword>
<comment type="cofactor">
    <cofactor evidence="3">
        <name>Mg(2+)</name>
        <dbReference type="ChEBI" id="CHEBI:18420"/>
    </cofactor>
    <text evidence="3">Binds 2 magnesium ions per subunit.</text>
</comment>
<reference evidence="6" key="1">
    <citation type="submission" date="2016-01" db="EMBL/GenBank/DDBJ databases">
        <authorList>
            <person name="Mitreva M."/>
            <person name="Pepin K.H."/>
            <person name="Mihindukulasuriya K.A."/>
            <person name="Fulton R."/>
            <person name="Fronick C."/>
            <person name="O'Laughlin M."/>
            <person name="Miner T."/>
            <person name="Herter B."/>
            <person name="Rosa B.A."/>
            <person name="Cordes M."/>
            <person name="Tomlinson C."/>
            <person name="Wollam A."/>
            <person name="Palsikar V.B."/>
            <person name="Mardis E.R."/>
            <person name="Wilson R.K."/>
        </authorList>
    </citation>
    <scope>NUCLEOTIDE SEQUENCE [LARGE SCALE GENOMIC DNA]</scope>
    <source>
        <strain evidence="6">MJR8151</strain>
    </source>
</reference>
<dbReference type="CDD" id="cd03586">
    <property type="entry name" value="PolY_Pol_IV_kappa"/>
    <property type="match status" value="1"/>
</dbReference>
<dbReference type="Pfam" id="PF11799">
    <property type="entry name" value="IMS_C"/>
    <property type="match status" value="1"/>
</dbReference>
<comment type="function">
    <text evidence="3">Poorly processive, error-prone DNA polymerase involved in untargeted mutagenesis. Copies undamaged DNA at stalled replication forks, which arise in vivo from mismatched or misaligned primer ends. These misaligned primers can be extended by PolIV. Exhibits no 3'-5' exonuclease (proofreading) activity. May be involved in translesional synthesis, in conjunction with the beta clamp from PolIII.</text>
</comment>
<name>A0A133KAX5_9FIRM</name>
<keyword evidence="6" id="KW-1185">Reference proteome</keyword>
<dbReference type="InterPro" id="IPR024728">
    <property type="entry name" value="PolY_HhH_motif"/>
</dbReference>
<dbReference type="PROSITE" id="PS50173">
    <property type="entry name" value="UMUC"/>
    <property type="match status" value="1"/>
</dbReference>
<feature type="active site" evidence="3">
    <location>
        <position position="106"/>
    </location>
</feature>
<dbReference type="PANTHER" id="PTHR11076">
    <property type="entry name" value="DNA REPAIR POLYMERASE UMUC / TRANSFERASE FAMILY MEMBER"/>
    <property type="match status" value="1"/>
</dbReference>
<dbReference type="InterPro" id="IPR036775">
    <property type="entry name" value="DNA_pol_Y-fam_lit_finger_sf"/>
</dbReference>
<dbReference type="InterPro" id="IPR022880">
    <property type="entry name" value="DNApol_IV"/>
</dbReference>
<dbReference type="Gene3D" id="3.40.1170.60">
    <property type="match status" value="1"/>
</dbReference>
<comment type="caution">
    <text evidence="5">The sequence shown here is derived from an EMBL/GenBank/DDBJ whole genome shotgun (WGS) entry which is preliminary data.</text>
</comment>
<comment type="subunit">
    <text evidence="3">Monomer.</text>
</comment>
<protein>
    <recommendedName>
        <fullName evidence="3">DNA polymerase IV</fullName>
        <shortName evidence="3">Pol IV</shortName>
        <ecNumber evidence="3">2.7.7.7</ecNumber>
    </recommendedName>
</protein>
<dbReference type="HAMAP" id="MF_01113">
    <property type="entry name" value="DNApol_IV"/>
    <property type="match status" value="1"/>
</dbReference>
<keyword evidence="3" id="KW-0479">Metal-binding</keyword>
<keyword evidence="3" id="KW-0227">DNA damage</keyword>
<dbReference type="SUPFAM" id="SSF56672">
    <property type="entry name" value="DNA/RNA polymerases"/>
    <property type="match status" value="1"/>
</dbReference>
<feature type="domain" description="UmuC" evidence="4">
    <location>
        <begin position="5"/>
        <end position="187"/>
    </location>
</feature>
<dbReference type="Pfam" id="PF11798">
    <property type="entry name" value="IMS_HHH"/>
    <property type="match status" value="1"/>
</dbReference>
<dbReference type="Gene3D" id="1.10.150.20">
    <property type="entry name" value="5' to 3' exonuclease, C-terminal subdomain"/>
    <property type="match status" value="1"/>
</dbReference>
<dbReference type="GO" id="GO:0000287">
    <property type="term" value="F:magnesium ion binding"/>
    <property type="evidence" value="ECO:0007669"/>
    <property type="project" value="UniProtKB-UniRule"/>
</dbReference>
<dbReference type="STRING" id="33036.HMPREF3200_01623"/>
<feature type="site" description="Substrate discrimination" evidence="3">
    <location>
        <position position="14"/>
    </location>
</feature>
<keyword evidence="3" id="KW-0235">DNA replication</keyword>
<sequence>MKRVILHSDMNACYASIEQKLNPKLKNIPMAVAGNPKNRNGIILAKSQEAKEAGVKTGEAIWQALGKCPNLTLVSPQYDQYLKHSKLARKIYYDYTNQVEPFGLDECFLDVTGSTHLFGSGEEIANEIRQRMKEELGITVSVGVSFCKIFAKLGSDMKKPDAVTIIREDNFRKKVWPLPVGEMVGVGRATERKLNRIGIFTLGELAKADLDLIRNLLGVNGLYLWEYANGLDIRPVHDRDHQEPIKTIGNSSTCRKDLLTNREVFNVLQELAFSVSRRLREARLEACGVEIFVRNNELQSYNYQSPIKLASQSSIVLARSGFDLFKEKYKWDFPVRAVGIRAIKLRKEGGGSQIDVFCDYKKQEKEENCDKAIYKIRKKYGREAISFLGFTRDIKLPKEMNEIITLPMNHYNF</sequence>
<keyword evidence="3" id="KW-0548">Nucleotidyltransferase</keyword>
<evidence type="ECO:0000256" key="1">
    <source>
        <dbReference type="ARBA" id="ARBA00010945"/>
    </source>
</evidence>
<dbReference type="InterPro" id="IPR043502">
    <property type="entry name" value="DNA/RNA_pol_sf"/>
</dbReference>
<keyword evidence="3" id="KW-0808">Transferase</keyword>
<evidence type="ECO:0000259" key="4">
    <source>
        <dbReference type="PROSITE" id="PS50173"/>
    </source>
</evidence>
<dbReference type="PANTHER" id="PTHR11076:SF35">
    <property type="entry name" value="DNA REPAIR PROTEIN HOMOLOG YOBH"/>
    <property type="match status" value="1"/>
</dbReference>
<dbReference type="EC" id="2.7.7.7" evidence="3"/>
<dbReference type="EMBL" id="LRPM01000071">
    <property type="protein sequence ID" value="KWZ76670.1"/>
    <property type="molecule type" value="Genomic_DNA"/>
</dbReference>
<dbReference type="Proteomes" id="UP000070383">
    <property type="component" value="Unassembled WGS sequence"/>
</dbReference>
<keyword evidence="2 3" id="KW-0515">Mutator protein</keyword>
<feature type="binding site" evidence="3">
    <location>
        <position position="9"/>
    </location>
    <ligand>
        <name>Mg(2+)</name>
        <dbReference type="ChEBI" id="CHEBI:18420"/>
    </ligand>
</feature>
<keyword evidence="3" id="KW-0460">Magnesium</keyword>
<evidence type="ECO:0000256" key="2">
    <source>
        <dbReference type="ARBA" id="ARBA00022457"/>
    </source>
</evidence>
<dbReference type="AlphaFoldDB" id="A0A133KAX5"/>
<feature type="binding site" evidence="3">
    <location>
        <position position="105"/>
    </location>
    <ligand>
        <name>Mg(2+)</name>
        <dbReference type="ChEBI" id="CHEBI:18420"/>
    </ligand>
</feature>
<dbReference type="NCBIfam" id="NF002677">
    <property type="entry name" value="PRK02406.1"/>
    <property type="match status" value="1"/>
</dbReference>
<evidence type="ECO:0000313" key="5">
    <source>
        <dbReference type="EMBL" id="KWZ76670.1"/>
    </source>
</evidence>
<dbReference type="InterPro" id="IPR001126">
    <property type="entry name" value="UmuC"/>
</dbReference>
<dbReference type="GO" id="GO:0006281">
    <property type="term" value="P:DNA repair"/>
    <property type="evidence" value="ECO:0007669"/>
    <property type="project" value="UniProtKB-UniRule"/>
</dbReference>
<evidence type="ECO:0000313" key="6">
    <source>
        <dbReference type="Proteomes" id="UP000070383"/>
    </source>
</evidence>
<dbReference type="GO" id="GO:0009432">
    <property type="term" value="P:SOS response"/>
    <property type="evidence" value="ECO:0007669"/>
    <property type="project" value="TreeGrafter"/>
</dbReference>
<dbReference type="InterPro" id="IPR043128">
    <property type="entry name" value="Rev_trsase/Diguanyl_cyclase"/>
</dbReference>
<evidence type="ECO:0000256" key="3">
    <source>
        <dbReference type="HAMAP-Rule" id="MF_01113"/>
    </source>
</evidence>
<comment type="catalytic activity">
    <reaction evidence="3">
        <text>DNA(n) + a 2'-deoxyribonucleoside 5'-triphosphate = DNA(n+1) + diphosphate</text>
        <dbReference type="Rhea" id="RHEA:22508"/>
        <dbReference type="Rhea" id="RHEA-COMP:17339"/>
        <dbReference type="Rhea" id="RHEA-COMP:17340"/>
        <dbReference type="ChEBI" id="CHEBI:33019"/>
        <dbReference type="ChEBI" id="CHEBI:61560"/>
        <dbReference type="ChEBI" id="CHEBI:173112"/>
        <dbReference type="EC" id="2.7.7.7"/>
    </reaction>
</comment>
<keyword evidence="3" id="KW-0238">DNA-binding</keyword>
<dbReference type="Gene3D" id="3.30.70.270">
    <property type="match status" value="1"/>
</dbReference>
<dbReference type="SUPFAM" id="SSF100879">
    <property type="entry name" value="Lesion bypass DNA polymerase (Y-family), little finger domain"/>
    <property type="match status" value="1"/>
</dbReference>
<comment type="subcellular location">
    <subcellularLocation>
        <location evidence="3">Cytoplasm</location>
    </subcellularLocation>
</comment>